<comment type="subcellular location">
    <subcellularLocation>
        <location evidence="1">Nucleus</location>
    </subcellularLocation>
</comment>
<dbReference type="GO" id="GO:0005681">
    <property type="term" value="C:spliceosomal complex"/>
    <property type="evidence" value="ECO:0007669"/>
    <property type="project" value="UniProtKB-KW"/>
</dbReference>
<name>A0A7S0N1J1_9CRYP</name>
<sequence length="110" mass="12943">MYNGVGLRTVRGTATNGYVQKSMAYIPKRTPLEYNKELEKALAKPSLASRKPNQEILEHQSKRQIELELMKFRETMEERGYSDDVIETKVEEVRKKLTNQELKVKKRLWT</sequence>
<organism evidence="8">
    <name type="scientific">Cryptomonas curvata</name>
    <dbReference type="NCBI Taxonomy" id="233186"/>
    <lineage>
        <taxon>Eukaryota</taxon>
        <taxon>Cryptophyceae</taxon>
        <taxon>Cryptomonadales</taxon>
        <taxon>Cryptomonadaceae</taxon>
        <taxon>Cryptomonas</taxon>
    </lineage>
</organism>
<evidence type="ECO:0000256" key="6">
    <source>
        <dbReference type="ARBA" id="ARBA00023242"/>
    </source>
</evidence>
<comment type="similarity">
    <text evidence="2">Belongs to the CWC21 family.</text>
</comment>
<dbReference type="AlphaFoldDB" id="A0A7S0N1J1"/>
<dbReference type="PANTHER" id="PTHR36562:SF5">
    <property type="entry name" value="SERINE_ARGININE REPETITIVE MATRIX 2"/>
    <property type="match status" value="1"/>
</dbReference>
<dbReference type="SMART" id="SM01115">
    <property type="entry name" value="cwf21"/>
    <property type="match status" value="1"/>
</dbReference>
<dbReference type="GO" id="GO:0008380">
    <property type="term" value="P:RNA splicing"/>
    <property type="evidence" value="ECO:0007669"/>
    <property type="project" value="UniProtKB-KW"/>
</dbReference>
<keyword evidence="6" id="KW-0539">Nucleus</keyword>
<keyword evidence="5" id="KW-0508">mRNA splicing</keyword>
<proteinExistence type="inferred from homology"/>
<dbReference type="GO" id="GO:0006397">
    <property type="term" value="P:mRNA processing"/>
    <property type="evidence" value="ECO:0007669"/>
    <property type="project" value="UniProtKB-KW"/>
</dbReference>
<dbReference type="InterPro" id="IPR013170">
    <property type="entry name" value="mRNA_splic_Cwf21_dom"/>
</dbReference>
<evidence type="ECO:0000313" key="8">
    <source>
        <dbReference type="EMBL" id="CAD8656910.1"/>
    </source>
</evidence>
<reference evidence="8" key="1">
    <citation type="submission" date="2021-01" db="EMBL/GenBank/DDBJ databases">
        <authorList>
            <person name="Corre E."/>
            <person name="Pelletier E."/>
            <person name="Niang G."/>
            <person name="Scheremetjew M."/>
            <person name="Finn R."/>
            <person name="Kale V."/>
            <person name="Holt S."/>
            <person name="Cochrane G."/>
            <person name="Meng A."/>
            <person name="Brown T."/>
            <person name="Cohen L."/>
        </authorList>
    </citation>
    <scope>NUCLEOTIDE SEQUENCE</scope>
    <source>
        <strain evidence="8">CCAP979/52</strain>
    </source>
</reference>
<evidence type="ECO:0000259" key="7">
    <source>
        <dbReference type="SMART" id="SM01115"/>
    </source>
</evidence>
<evidence type="ECO:0000256" key="2">
    <source>
        <dbReference type="ARBA" id="ARBA00005954"/>
    </source>
</evidence>
<evidence type="ECO:0000256" key="5">
    <source>
        <dbReference type="ARBA" id="ARBA00023187"/>
    </source>
</evidence>
<evidence type="ECO:0000256" key="4">
    <source>
        <dbReference type="ARBA" id="ARBA00022728"/>
    </source>
</evidence>
<keyword evidence="4" id="KW-0747">Spliceosome</keyword>
<keyword evidence="3" id="KW-0507">mRNA processing</keyword>
<gene>
    <name evidence="8" type="ORF">CCUR1050_LOCUS29947</name>
</gene>
<dbReference type="Gene3D" id="6.10.140.420">
    <property type="match status" value="1"/>
</dbReference>
<accession>A0A7S0N1J1</accession>
<evidence type="ECO:0000256" key="1">
    <source>
        <dbReference type="ARBA" id="ARBA00004123"/>
    </source>
</evidence>
<dbReference type="Pfam" id="PF08312">
    <property type="entry name" value="cwf21"/>
    <property type="match status" value="1"/>
</dbReference>
<dbReference type="CDD" id="cd21372">
    <property type="entry name" value="cwf21_CWC21-like"/>
    <property type="match status" value="1"/>
</dbReference>
<feature type="domain" description="CWF21" evidence="7">
    <location>
        <begin position="57"/>
        <end position="102"/>
    </location>
</feature>
<dbReference type="PANTHER" id="PTHR36562">
    <property type="entry name" value="SERINE/ARGININE REPETITIVE MATRIX 2"/>
    <property type="match status" value="1"/>
</dbReference>
<dbReference type="EMBL" id="HBEZ01054591">
    <property type="protein sequence ID" value="CAD8656910.1"/>
    <property type="molecule type" value="Transcribed_RNA"/>
</dbReference>
<dbReference type="InterPro" id="IPR051372">
    <property type="entry name" value="CWC21"/>
</dbReference>
<protein>
    <recommendedName>
        <fullName evidence="7">CWF21 domain-containing protein</fullName>
    </recommendedName>
</protein>
<evidence type="ECO:0000256" key="3">
    <source>
        <dbReference type="ARBA" id="ARBA00022664"/>
    </source>
</evidence>